<dbReference type="InterPro" id="IPR051120">
    <property type="entry name" value="ABC_AA/LPS_Transport"/>
</dbReference>
<evidence type="ECO:0000256" key="2">
    <source>
        <dbReference type="ARBA" id="ARBA00022741"/>
    </source>
</evidence>
<dbReference type="GO" id="GO:0005524">
    <property type="term" value="F:ATP binding"/>
    <property type="evidence" value="ECO:0007669"/>
    <property type="project" value="UniProtKB-KW"/>
</dbReference>
<dbReference type="GO" id="GO:1903805">
    <property type="term" value="P:L-valine import across plasma membrane"/>
    <property type="evidence" value="ECO:0007669"/>
    <property type="project" value="TreeGrafter"/>
</dbReference>
<dbReference type="EMBL" id="FLUP01000001">
    <property type="protein sequence ID" value="SBV92099.1"/>
    <property type="molecule type" value="Genomic_DNA"/>
</dbReference>
<dbReference type="Pfam" id="PF00005">
    <property type="entry name" value="ABC_tran"/>
    <property type="match status" value="1"/>
</dbReference>
<dbReference type="PROSITE" id="PS50893">
    <property type="entry name" value="ABC_TRANSPORTER_2"/>
    <property type="match status" value="1"/>
</dbReference>
<evidence type="ECO:0000259" key="4">
    <source>
        <dbReference type="PROSITE" id="PS50893"/>
    </source>
</evidence>
<dbReference type="GO" id="GO:0015188">
    <property type="term" value="F:L-isoleucine transmembrane transporter activity"/>
    <property type="evidence" value="ECO:0007669"/>
    <property type="project" value="TreeGrafter"/>
</dbReference>
<evidence type="ECO:0000256" key="3">
    <source>
        <dbReference type="ARBA" id="ARBA00022840"/>
    </source>
</evidence>
<dbReference type="RefSeq" id="WP_192111565.1">
    <property type="nucleotide sequence ID" value="NZ_CABUEN010000009.1"/>
</dbReference>
<organism evidence="5">
    <name type="scientific">uncultured Desulfovibrio sp</name>
    <dbReference type="NCBI Taxonomy" id="167968"/>
    <lineage>
        <taxon>Bacteria</taxon>
        <taxon>Pseudomonadati</taxon>
        <taxon>Thermodesulfobacteriota</taxon>
        <taxon>Desulfovibrionia</taxon>
        <taxon>Desulfovibrionales</taxon>
        <taxon>Desulfovibrionaceae</taxon>
        <taxon>Desulfovibrio</taxon>
        <taxon>environmental samples</taxon>
    </lineage>
</organism>
<protein>
    <submittedName>
        <fullName evidence="5">Leucine/isoleucine/valine transporter subunit ATP-binding component of ABC superfamily</fullName>
    </submittedName>
</protein>
<dbReference type="GO" id="GO:0015192">
    <property type="term" value="F:L-phenylalanine transmembrane transporter activity"/>
    <property type="evidence" value="ECO:0007669"/>
    <property type="project" value="TreeGrafter"/>
</dbReference>
<dbReference type="GO" id="GO:0015808">
    <property type="term" value="P:L-alanine transport"/>
    <property type="evidence" value="ECO:0007669"/>
    <property type="project" value="TreeGrafter"/>
</dbReference>
<dbReference type="PANTHER" id="PTHR45772:SF7">
    <property type="entry name" value="AMINO ACID ABC TRANSPORTER ATP-BINDING PROTEIN"/>
    <property type="match status" value="1"/>
</dbReference>
<dbReference type="InterPro" id="IPR003593">
    <property type="entry name" value="AAA+_ATPase"/>
</dbReference>
<dbReference type="PANTHER" id="PTHR45772">
    <property type="entry name" value="CONSERVED COMPONENT OF ABC TRANSPORTER FOR NATURAL AMINO ACIDS-RELATED"/>
    <property type="match status" value="1"/>
</dbReference>
<evidence type="ECO:0000313" key="5">
    <source>
        <dbReference type="EMBL" id="SBV92099.1"/>
    </source>
</evidence>
<accession>A0A212IY09</accession>
<proteinExistence type="predicted"/>
<keyword evidence="1" id="KW-0813">Transport</keyword>
<keyword evidence="3 5" id="KW-0067">ATP-binding</keyword>
<dbReference type="InterPro" id="IPR003439">
    <property type="entry name" value="ABC_transporter-like_ATP-bd"/>
</dbReference>
<dbReference type="GO" id="GO:0016887">
    <property type="term" value="F:ATP hydrolysis activity"/>
    <property type="evidence" value="ECO:0007669"/>
    <property type="project" value="InterPro"/>
</dbReference>
<feature type="domain" description="ABC transporter" evidence="4">
    <location>
        <begin position="17"/>
        <end position="265"/>
    </location>
</feature>
<dbReference type="SUPFAM" id="SSF52540">
    <property type="entry name" value="P-loop containing nucleoside triphosphate hydrolases"/>
    <property type="match status" value="1"/>
</dbReference>
<dbReference type="Pfam" id="PF12399">
    <property type="entry name" value="BCA_ABC_TP_C"/>
    <property type="match status" value="1"/>
</dbReference>
<dbReference type="GO" id="GO:1903806">
    <property type="term" value="P:L-isoleucine import across plasma membrane"/>
    <property type="evidence" value="ECO:0007669"/>
    <property type="project" value="TreeGrafter"/>
</dbReference>
<sequence>MSGFNLPKAPNYEGALLLAKDVTMRFGGVTAVSDLSISLPKGAIAGIIGPNGAGKTTAFNVLSGFYTPQEGDVVFDGKSVKGLGPSEICRMGMARTFQNIRLSQQMTVLENIMVGCHVRRRCPWWMAPLGIPAFYKEEAAIVEKSKQLADRVNLSGNLNDQAGSLPYGAQRRLEIARALATEPKLLLLDEPAAGMNPQESLDLMHFIGHIRDEFDLTILLIEHDMKVVMGVCQYIWVMEYGALIAEGEPESIRNNPVVIRAYLGEDATLEKVI</sequence>
<dbReference type="SMART" id="SM00382">
    <property type="entry name" value="AAA"/>
    <property type="match status" value="1"/>
</dbReference>
<dbReference type="InterPro" id="IPR027417">
    <property type="entry name" value="P-loop_NTPase"/>
</dbReference>
<dbReference type="AlphaFoldDB" id="A0A212IY09"/>
<name>A0A212IY09_9BACT</name>
<dbReference type="GO" id="GO:0005304">
    <property type="term" value="F:L-valine transmembrane transporter activity"/>
    <property type="evidence" value="ECO:0007669"/>
    <property type="project" value="TreeGrafter"/>
</dbReference>
<dbReference type="CDD" id="cd03219">
    <property type="entry name" value="ABC_Mj1267_LivG_branched"/>
    <property type="match status" value="1"/>
</dbReference>
<dbReference type="GO" id="GO:0042941">
    <property type="term" value="P:D-alanine transmembrane transport"/>
    <property type="evidence" value="ECO:0007669"/>
    <property type="project" value="TreeGrafter"/>
</dbReference>
<dbReference type="GO" id="GO:0005886">
    <property type="term" value="C:plasma membrane"/>
    <property type="evidence" value="ECO:0007669"/>
    <property type="project" value="TreeGrafter"/>
</dbReference>
<gene>
    <name evidence="5" type="primary">livG</name>
    <name evidence="5" type="ORF">KM92DES2_10222</name>
</gene>
<dbReference type="FunFam" id="3.40.50.300:FF:000421">
    <property type="entry name" value="Branched-chain amino acid ABC transporter ATP-binding protein"/>
    <property type="match status" value="1"/>
</dbReference>
<evidence type="ECO:0000256" key="1">
    <source>
        <dbReference type="ARBA" id="ARBA00022448"/>
    </source>
</evidence>
<dbReference type="InterPro" id="IPR032823">
    <property type="entry name" value="BCA_ABC_TP_C"/>
</dbReference>
<reference evidence="5" key="1">
    <citation type="submission" date="2016-04" db="EMBL/GenBank/DDBJ databases">
        <authorList>
            <person name="Evans L.H."/>
            <person name="Alamgir A."/>
            <person name="Owens N."/>
            <person name="Weber N.D."/>
            <person name="Virtaneva K."/>
            <person name="Barbian K."/>
            <person name="Babar A."/>
            <person name="Rosenke K."/>
        </authorList>
    </citation>
    <scope>NUCLEOTIDE SEQUENCE</scope>
    <source>
        <strain evidence="5">92-2</strain>
    </source>
</reference>
<keyword evidence="2" id="KW-0547">Nucleotide-binding</keyword>
<dbReference type="Gene3D" id="3.40.50.300">
    <property type="entry name" value="P-loop containing nucleotide triphosphate hydrolases"/>
    <property type="match status" value="1"/>
</dbReference>